<evidence type="ECO:0000313" key="4">
    <source>
        <dbReference type="Proteomes" id="UP000649829"/>
    </source>
</evidence>
<dbReference type="Proteomes" id="UP000649829">
    <property type="component" value="Unassembled WGS sequence"/>
</dbReference>
<reference evidence="3" key="2">
    <citation type="submission" date="2020-09" db="EMBL/GenBank/DDBJ databases">
        <authorList>
            <person name="Sun Q."/>
            <person name="Zhou Y."/>
        </authorList>
    </citation>
    <scope>NUCLEOTIDE SEQUENCE</scope>
    <source>
        <strain evidence="3">CGMCC 1.6293</strain>
    </source>
</reference>
<dbReference type="InterPro" id="IPR045599">
    <property type="entry name" value="DUF6456"/>
</dbReference>
<feature type="domain" description="DUF6456" evidence="2">
    <location>
        <begin position="236"/>
        <end position="370"/>
    </location>
</feature>
<gene>
    <name evidence="3" type="ORF">GCM10011534_13050</name>
</gene>
<keyword evidence="4" id="KW-1185">Reference proteome</keyword>
<evidence type="ECO:0000259" key="2">
    <source>
        <dbReference type="Pfam" id="PF20057"/>
    </source>
</evidence>
<dbReference type="Pfam" id="PF20057">
    <property type="entry name" value="DUF6456"/>
    <property type="match status" value="1"/>
</dbReference>
<evidence type="ECO:0000313" key="3">
    <source>
        <dbReference type="EMBL" id="GGL92263.1"/>
    </source>
</evidence>
<reference evidence="3" key="1">
    <citation type="journal article" date="2014" name="Int. J. Syst. Evol. Microbiol.">
        <title>Complete genome sequence of Corynebacterium casei LMG S-19264T (=DSM 44701T), isolated from a smear-ripened cheese.</title>
        <authorList>
            <consortium name="US DOE Joint Genome Institute (JGI-PGF)"/>
            <person name="Walter F."/>
            <person name="Albersmeier A."/>
            <person name="Kalinowski J."/>
            <person name="Ruckert C."/>
        </authorList>
    </citation>
    <scope>NUCLEOTIDE SEQUENCE</scope>
    <source>
        <strain evidence="3">CGMCC 1.6293</strain>
    </source>
</reference>
<sequence>MPGNASANPGSGTVPSWVPDAAIRYLAHTEEGRSIRALARMSGCHASTVLRQIRRVENLRDDLLVDEALRGLGRTAFRRARHSDEEPEAMTLQQPVDDGTLPNAAELRREARRVLRRLCEPGAVLAVAPDMEKAVVVRDTAAGTVERLAVLDRSVAQAMALKDWIHCAAPGRVSRYAITAAGRAELNRLLVQAEGGAGRGPGMAEDAAGFVHVSDALCGSRDDEEDDAAADRRRIRYGAPDTPLAMLSRRRDRNGQPFLDDALVRAGERLAEDFELAQMGGRTAQNWDGFLTAGTATTAAPGHARGAEAARDRVAGALRDLGPGLGDVVLRCCCYQQGLETAEQTLGWSARSGKIVLRIALQRLRRHYDELGDAGGMIG</sequence>
<dbReference type="EMBL" id="BMLF01000001">
    <property type="protein sequence ID" value="GGL92263.1"/>
    <property type="molecule type" value="Genomic_DNA"/>
</dbReference>
<organism evidence="3 4">
    <name type="scientific">Pseudooceanicola nanhaiensis</name>
    <dbReference type="NCBI Taxonomy" id="375761"/>
    <lineage>
        <taxon>Bacteria</taxon>
        <taxon>Pseudomonadati</taxon>
        <taxon>Pseudomonadota</taxon>
        <taxon>Alphaproteobacteria</taxon>
        <taxon>Rhodobacterales</taxon>
        <taxon>Paracoccaceae</taxon>
        <taxon>Pseudooceanicola</taxon>
    </lineage>
</organism>
<evidence type="ECO:0000256" key="1">
    <source>
        <dbReference type="SAM" id="MobiDB-lite"/>
    </source>
</evidence>
<feature type="region of interest" description="Disordered" evidence="1">
    <location>
        <begin position="80"/>
        <end position="102"/>
    </location>
</feature>
<proteinExistence type="predicted"/>
<dbReference type="AlphaFoldDB" id="A0A917SPE3"/>
<dbReference type="RefSeq" id="WP_028286150.1">
    <property type="nucleotide sequence ID" value="NZ_BMLF01000001.1"/>
</dbReference>
<comment type="caution">
    <text evidence="3">The sequence shown here is derived from an EMBL/GenBank/DDBJ whole genome shotgun (WGS) entry which is preliminary data.</text>
</comment>
<name>A0A917SPE3_9RHOB</name>
<accession>A0A917SPE3</accession>
<protein>
    <submittedName>
        <fullName evidence="3">Helix-turn-helix domain containing protein</fullName>
    </submittedName>
</protein>